<dbReference type="GO" id="GO:0009244">
    <property type="term" value="P:lipopolysaccharide core region biosynthetic process"/>
    <property type="evidence" value="ECO:0007669"/>
    <property type="project" value="TreeGrafter"/>
</dbReference>
<dbReference type="PANTHER" id="PTHR30443:SF0">
    <property type="entry name" value="PHOSPHOETHANOLAMINE TRANSFERASE EPTA"/>
    <property type="match status" value="1"/>
</dbReference>
<dbReference type="InterPro" id="IPR000917">
    <property type="entry name" value="Sulfatase_N"/>
</dbReference>
<name>A0A3B1AIU4_9ZZZZ</name>
<accession>A0A3B1AIU4</accession>
<keyword evidence="7 8" id="KW-0472">Membrane</keyword>
<feature type="domain" description="Sulfatase N-terminal" evidence="9">
    <location>
        <begin position="235"/>
        <end position="517"/>
    </location>
</feature>
<dbReference type="InterPro" id="IPR040423">
    <property type="entry name" value="PEA_transferase"/>
</dbReference>
<dbReference type="Pfam" id="PF00884">
    <property type="entry name" value="Sulfatase"/>
    <property type="match status" value="1"/>
</dbReference>
<dbReference type="InterPro" id="IPR012549">
    <property type="entry name" value="EptA-like_N"/>
</dbReference>
<protein>
    <submittedName>
        <fullName evidence="11">Lipid A phosphoethanolamine transferase</fullName>
    </submittedName>
</protein>
<dbReference type="EMBL" id="UOFT01000034">
    <property type="protein sequence ID" value="VAW93774.1"/>
    <property type="molecule type" value="Genomic_DNA"/>
</dbReference>
<keyword evidence="4 11" id="KW-0808">Transferase</keyword>
<feature type="domain" description="Phosphoethanolamine transferase N-terminal" evidence="10">
    <location>
        <begin position="59"/>
        <end position="207"/>
    </location>
</feature>
<dbReference type="GO" id="GO:0016776">
    <property type="term" value="F:phosphotransferase activity, phosphate group as acceptor"/>
    <property type="evidence" value="ECO:0007669"/>
    <property type="project" value="TreeGrafter"/>
</dbReference>
<dbReference type="InterPro" id="IPR058130">
    <property type="entry name" value="PEA_transf_C"/>
</dbReference>
<dbReference type="GO" id="GO:0005886">
    <property type="term" value="C:plasma membrane"/>
    <property type="evidence" value="ECO:0007669"/>
    <property type="project" value="UniProtKB-SubCell"/>
</dbReference>
<evidence type="ECO:0000256" key="4">
    <source>
        <dbReference type="ARBA" id="ARBA00022679"/>
    </source>
</evidence>
<keyword evidence="5 8" id="KW-0812">Transmembrane</keyword>
<keyword evidence="2" id="KW-1003">Cell membrane</keyword>
<evidence type="ECO:0000259" key="9">
    <source>
        <dbReference type="Pfam" id="PF00884"/>
    </source>
</evidence>
<feature type="transmembrane region" description="Helical" evidence="8">
    <location>
        <begin position="119"/>
        <end position="139"/>
    </location>
</feature>
<evidence type="ECO:0000256" key="8">
    <source>
        <dbReference type="SAM" id="Phobius"/>
    </source>
</evidence>
<dbReference type="SUPFAM" id="SSF53649">
    <property type="entry name" value="Alkaline phosphatase-like"/>
    <property type="match status" value="1"/>
</dbReference>
<dbReference type="Pfam" id="PF08019">
    <property type="entry name" value="EptA_B_N"/>
    <property type="match status" value="1"/>
</dbReference>
<evidence type="ECO:0000256" key="6">
    <source>
        <dbReference type="ARBA" id="ARBA00022989"/>
    </source>
</evidence>
<organism evidence="11">
    <name type="scientific">hydrothermal vent metagenome</name>
    <dbReference type="NCBI Taxonomy" id="652676"/>
    <lineage>
        <taxon>unclassified sequences</taxon>
        <taxon>metagenomes</taxon>
        <taxon>ecological metagenomes</taxon>
    </lineage>
</organism>
<dbReference type="PANTHER" id="PTHR30443">
    <property type="entry name" value="INNER MEMBRANE PROTEIN"/>
    <property type="match status" value="1"/>
</dbReference>
<evidence type="ECO:0000256" key="3">
    <source>
        <dbReference type="ARBA" id="ARBA00022519"/>
    </source>
</evidence>
<dbReference type="NCBIfam" id="NF028537">
    <property type="entry name" value="P_eth_NH2_trans"/>
    <property type="match status" value="1"/>
</dbReference>
<evidence type="ECO:0000256" key="2">
    <source>
        <dbReference type="ARBA" id="ARBA00022475"/>
    </source>
</evidence>
<feature type="transmembrane region" description="Helical" evidence="8">
    <location>
        <begin position="48"/>
        <end position="71"/>
    </location>
</feature>
<evidence type="ECO:0000256" key="7">
    <source>
        <dbReference type="ARBA" id="ARBA00023136"/>
    </source>
</evidence>
<dbReference type="Gene3D" id="3.40.720.10">
    <property type="entry name" value="Alkaline Phosphatase, subunit A"/>
    <property type="match status" value="1"/>
</dbReference>
<evidence type="ECO:0000313" key="11">
    <source>
        <dbReference type="EMBL" id="VAW93774.1"/>
    </source>
</evidence>
<feature type="transmembrane region" description="Helical" evidence="8">
    <location>
        <begin position="159"/>
        <end position="179"/>
    </location>
</feature>
<gene>
    <name evidence="11" type="ORF">MNBD_GAMMA23-720</name>
</gene>
<feature type="transmembrane region" description="Helical" evidence="8">
    <location>
        <begin position="12"/>
        <end position="28"/>
    </location>
</feature>
<comment type="subcellular location">
    <subcellularLocation>
        <location evidence="1">Cell inner membrane</location>
        <topology evidence="1">Multi-pass membrane protein</topology>
    </subcellularLocation>
</comment>
<feature type="transmembrane region" description="Helical" evidence="8">
    <location>
        <begin position="78"/>
        <end position="99"/>
    </location>
</feature>
<evidence type="ECO:0000256" key="1">
    <source>
        <dbReference type="ARBA" id="ARBA00004429"/>
    </source>
</evidence>
<evidence type="ECO:0000256" key="5">
    <source>
        <dbReference type="ARBA" id="ARBA00022692"/>
    </source>
</evidence>
<keyword evidence="3" id="KW-0997">Cell inner membrane</keyword>
<keyword evidence="6 8" id="KW-1133">Transmembrane helix</keyword>
<proteinExistence type="predicted"/>
<dbReference type="InterPro" id="IPR017850">
    <property type="entry name" value="Alkaline_phosphatase_core_sf"/>
</dbReference>
<dbReference type="CDD" id="cd16017">
    <property type="entry name" value="LptA"/>
    <property type="match status" value="1"/>
</dbReference>
<dbReference type="AlphaFoldDB" id="A0A3B1AIU4"/>
<sequence>MKIPFVKEIPQLSQSALIILTALFLVLFDNVSFFSNVVEIYPLSLSNLAFLVSLFFLLLSFIIFILVIVSYKHTIKPVLITVLLVSSVSSYFMNSYGIIIDEDMIRNTLQTNFSEALDLFNIKLVMYFILFGVIPSYFVYTINIKESSFKSAVLSKIKIILVSSITIILIIFSFSKYYASFFREHKILRLYSNPVFYIYSTGKYISSHIKTKNAPLNHIGHDAKINEKDADKELIILVVGETVRADRFSLNGYSKKTNPLLEKEDVISFKQMSSCGTSTAISVPCLFSKFTHEEYSEEKGQTYENILDLLSHIGVNILWRDNNSDSKGVALRLPHEDFHNRKLNSICDIECRDEGMLVGLQDYIDRQQGDILIVLHQMGNHGPAYYKRYPEKFEYLTPTCKDKNLENCTTEQISNSYDNAIIYTDYFLSKTIQLLKNNSDEYETALFYVSDHGESLGENGVYLHGMPYFIAPEAQTHVASIMWIGRQMEIDKVKLKAKEYQPISHDNIFHMLLGLFEVETTIYNKELDIIDHLED</sequence>
<evidence type="ECO:0000259" key="10">
    <source>
        <dbReference type="Pfam" id="PF08019"/>
    </source>
</evidence>
<reference evidence="11" key="1">
    <citation type="submission" date="2018-06" db="EMBL/GenBank/DDBJ databases">
        <authorList>
            <person name="Zhirakovskaya E."/>
        </authorList>
    </citation>
    <scope>NUCLEOTIDE SEQUENCE</scope>
</reference>